<evidence type="ECO:0000256" key="6">
    <source>
        <dbReference type="PIRSR" id="PIRSR000239-1"/>
    </source>
</evidence>
<evidence type="ECO:0000256" key="3">
    <source>
        <dbReference type="ARBA" id="ARBA00022862"/>
    </source>
</evidence>
<dbReference type="PANTHER" id="PTHR10681">
    <property type="entry name" value="THIOREDOXIN PEROXIDASE"/>
    <property type="match status" value="1"/>
</dbReference>
<dbReference type="GO" id="GO:0042744">
    <property type="term" value="P:hydrogen peroxide catabolic process"/>
    <property type="evidence" value="ECO:0007669"/>
    <property type="project" value="TreeGrafter"/>
</dbReference>
<dbReference type="OrthoDB" id="9801080at2"/>
<dbReference type="EMBL" id="AE017126">
    <property type="protein sequence ID" value="AAP99976.1"/>
    <property type="molecule type" value="Genomic_DNA"/>
</dbReference>
<dbReference type="GO" id="GO:0006979">
    <property type="term" value="P:response to oxidative stress"/>
    <property type="evidence" value="ECO:0007669"/>
    <property type="project" value="TreeGrafter"/>
</dbReference>
<dbReference type="eggNOG" id="COG1225">
    <property type="taxonomic scope" value="Bacteria"/>
</dbReference>
<evidence type="ECO:0000313" key="8">
    <source>
        <dbReference type="EMBL" id="AAP99976.1"/>
    </source>
</evidence>
<dbReference type="Proteomes" id="UP000001420">
    <property type="component" value="Chromosome"/>
</dbReference>
<keyword evidence="3" id="KW-0049">Antioxidant</keyword>
<dbReference type="GO" id="GO:0005829">
    <property type="term" value="C:cytosol"/>
    <property type="evidence" value="ECO:0007669"/>
    <property type="project" value="TreeGrafter"/>
</dbReference>
<evidence type="ECO:0000256" key="5">
    <source>
        <dbReference type="ARBA" id="ARBA00023284"/>
    </source>
</evidence>
<dbReference type="PROSITE" id="PS51352">
    <property type="entry name" value="THIOREDOXIN_2"/>
    <property type="match status" value="1"/>
</dbReference>
<dbReference type="PANTHER" id="PTHR10681:SF121">
    <property type="entry name" value="ALKYL HYDROPEROXIDE REDUCTASE C"/>
    <property type="match status" value="1"/>
</dbReference>
<dbReference type="InterPro" id="IPR013766">
    <property type="entry name" value="Thioredoxin_domain"/>
</dbReference>
<dbReference type="GO" id="GO:0033554">
    <property type="term" value="P:cellular response to stress"/>
    <property type="evidence" value="ECO:0007669"/>
    <property type="project" value="TreeGrafter"/>
</dbReference>
<dbReference type="GO" id="GO:0008379">
    <property type="term" value="F:thioredoxin peroxidase activity"/>
    <property type="evidence" value="ECO:0007669"/>
    <property type="project" value="TreeGrafter"/>
</dbReference>
<feature type="domain" description="Thioredoxin" evidence="7">
    <location>
        <begin position="32"/>
        <end position="182"/>
    </location>
</feature>
<accession>Q7VC10</accession>
<dbReference type="AlphaFoldDB" id="Q7VC10"/>
<proteinExistence type="inferred from homology"/>
<dbReference type="Gene3D" id="3.40.30.10">
    <property type="entry name" value="Glutaredoxin"/>
    <property type="match status" value="1"/>
</dbReference>
<dbReference type="PATRIC" id="fig|167539.5.peg.981"/>
<keyword evidence="9" id="KW-1185">Reference proteome</keyword>
<protein>
    <submittedName>
        <fullName evidence="8">Peroxiredoxin</fullName>
    </submittedName>
</protein>
<dbReference type="CDD" id="cd03017">
    <property type="entry name" value="PRX_BCP"/>
    <property type="match status" value="1"/>
</dbReference>
<dbReference type="PIRSF" id="PIRSF000239">
    <property type="entry name" value="AHPC"/>
    <property type="match status" value="1"/>
</dbReference>
<keyword evidence="5" id="KW-0676">Redox-active center</keyword>
<name>Q7VC10_PROMA</name>
<dbReference type="InterPro" id="IPR050217">
    <property type="entry name" value="Peroxiredoxin"/>
</dbReference>
<dbReference type="InterPro" id="IPR000866">
    <property type="entry name" value="AhpC/TSA"/>
</dbReference>
<keyword evidence="2" id="KW-0575">Peroxidase</keyword>
<dbReference type="InterPro" id="IPR024706">
    <property type="entry name" value="Peroxiredoxin_AhpC-typ"/>
</dbReference>
<dbReference type="EnsemblBacteria" id="AAP99976">
    <property type="protein sequence ID" value="AAP99976"/>
    <property type="gene ID" value="Pro_0932"/>
</dbReference>
<sequence>MVINYIKNIIFILIFAITITSYPSIVFSNSVPNINEQAPGFELEGYNPERPDKTKWSSNDFKGSWLILYFYPEDATSGCTIEAKGFQRLNKEFLSHKANIVGISKDSKASHKLFCSDQKLDFTLLSDKDSQISKSFGSWQEGFSSRNTFLIDPNGIIKYRWLAVIPIKHAKEVLSVLNRIDQT</sequence>
<dbReference type="InterPro" id="IPR036249">
    <property type="entry name" value="Thioredoxin-like_sf"/>
</dbReference>
<dbReference type="HOGENOM" id="CLU_042529_14_2_3"/>
<feature type="active site" description="Cysteine sulfenic acid (-SOH) intermediate; for peroxidase activity" evidence="6">
    <location>
        <position position="79"/>
    </location>
</feature>
<dbReference type="STRING" id="167539.Pro_0932"/>
<dbReference type="GO" id="GO:0045454">
    <property type="term" value="P:cell redox homeostasis"/>
    <property type="evidence" value="ECO:0007669"/>
    <property type="project" value="TreeGrafter"/>
</dbReference>
<dbReference type="Pfam" id="PF00578">
    <property type="entry name" value="AhpC-TSA"/>
    <property type="match status" value="1"/>
</dbReference>
<gene>
    <name evidence="8" type="primary">ccp</name>
    <name evidence="8" type="ordered locus">Pro_0932</name>
</gene>
<evidence type="ECO:0000256" key="2">
    <source>
        <dbReference type="ARBA" id="ARBA00022559"/>
    </source>
</evidence>
<dbReference type="KEGG" id="pma:Pro_0932"/>
<reference evidence="8 9" key="1">
    <citation type="journal article" date="2003" name="Proc. Natl. Acad. Sci. U.S.A.">
        <title>Genome sequence of the cyanobacterium Prochlorococcus marinus SS120, a nearly minimal oxyphototrophic genome.</title>
        <authorList>
            <person name="Dufresne A."/>
            <person name="Salanoubat M."/>
            <person name="Partensky F."/>
            <person name="Artiguenave F."/>
            <person name="Axmann I.M."/>
            <person name="Barbe V."/>
            <person name="Duprat S."/>
            <person name="Galperin M.Y."/>
            <person name="Koonin E.V."/>
            <person name="Le Gall F."/>
            <person name="Makarova K.S."/>
            <person name="Ostrowski M."/>
            <person name="Oztas S."/>
            <person name="Robert C."/>
            <person name="Rogozin I.B."/>
            <person name="Scanlan D.J."/>
            <person name="Tandeau de Marsac N."/>
            <person name="Weissenbach J."/>
            <person name="Wincker P."/>
            <person name="Wolf Y.I."/>
            <person name="Hess W.R."/>
        </authorList>
    </citation>
    <scope>NUCLEOTIDE SEQUENCE [LARGE SCALE GENOMIC DNA]</scope>
    <source>
        <strain evidence="9">SARG / CCMP1375 / SS120</strain>
    </source>
</reference>
<evidence type="ECO:0000256" key="1">
    <source>
        <dbReference type="ARBA" id="ARBA00009796"/>
    </source>
</evidence>
<dbReference type="SUPFAM" id="SSF52833">
    <property type="entry name" value="Thioredoxin-like"/>
    <property type="match status" value="1"/>
</dbReference>
<keyword evidence="4" id="KW-0560">Oxidoreductase</keyword>
<organism evidence="8 9">
    <name type="scientific">Prochlorococcus marinus (strain SARG / CCMP1375 / SS120)</name>
    <dbReference type="NCBI Taxonomy" id="167539"/>
    <lineage>
        <taxon>Bacteria</taxon>
        <taxon>Bacillati</taxon>
        <taxon>Cyanobacteriota</taxon>
        <taxon>Cyanophyceae</taxon>
        <taxon>Synechococcales</taxon>
        <taxon>Prochlorococcaceae</taxon>
        <taxon>Prochlorococcus</taxon>
    </lineage>
</organism>
<comment type="similarity">
    <text evidence="1">Belongs to the peroxiredoxin family. AhpC/Prx1 subfamily.</text>
</comment>
<dbReference type="RefSeq" id="WP_011125084.1">
    <property type="nucleotide sequence ID" value="NC_005042.1"/>
</dbReference>
<evidence type="ECO:0000256" key="4">
    <source>
        <dbReference type="ARBA" id="ARBA00023002"/>
    </source>
</evidence>
<evidence type="ECO:0000259" key="7">
    <source>
        <dbReference type="PROSITE" id="PS51352"/>
    </source>
</evidence>
<evidence type="ECO:0000313" key="9">
    <source>
        <dbReference type="Proteomes" id="UP000001420"/>
    </source>
</evidence>